<evidence type="ECO:0000256" key="2">
    <source>
        <dbReference type="ARBA" id="ARBA00022490"/>
    </source>
</evidence>
<dbReference type="PRINTS" id="PR00984">
    <property type="entry name" value="TRNASYNTHILE"/>
</dbReference>
<evidence type="ECO:0000313" key="15">
    <source>
        <dbReference type="Proteomes" id="UP000000845"/>
    </source>
</evidence>
<evidence type="ECO:0000256" key="6">
    <source>
        <dbReference type="ARBA" id="ARBA00022917"/>
    </source>
</evidence>
<feature type="binding site" evidence="10">
    <location>
        <position position="901"/>
    </location>
    <ligand>
        <name>Zn(2+)</name>
        <dbReference type="ChEBI" id="CHEBI:29105"/>
    </ligand>
</feature>
<dbReference type="NCBIfam" id="TIGR00392">
    <property type="entry name" value="ileS"/>
    <property type="match status" value="1"/>
</dbReference>
<comment type="similarity">
    <text evidence="1 10">Belongs to the class-I aminoacyl-tRNA synthetase family. IleS type 1 subfamily.</text>
</comment>
<dbReference type="EC" id="6.1.1.5" evidence="10"/>
<evidence type="ECO:0000256" key="5">
    <source>
        <dbReference type="ARBA" id="ARBA00022840"/>
    </source>
</evidence>
<dbReference type="PANTHER" id="PTHR42765">
    <property type="entry name" value="SOLEUCYL-TRNA SYNTHETASE"/>
    <property type="match status" value="1"/>
</dbReference>
<feature type="domain" description="Zinc finger FPG/IleRS-type" evidence="12">
    <location>
        <begin position="895"/>
        <end position="923"/>
    </location>
</feature>
<comment type="domain">
    <text evidence="10">IleRS has two distinct active sites: one for aminoacylation and one for editing. The misactivated valine is translocated from the active site to the editing site, which sterically excludes the correctly activated isoleucine. The single editing site contains two valyl binding pockets, one specific for each substrate (Val-AMP or Val-tRNA(Ile)).</text>
</comment>
<dbReference type="FunFam" id="1.10.730.20:FF:000001">
    <property type="entry name" value="Isoleucine--tRNA ligase"/>
    <property type="match status" value="1"/>
</dbReference>
<sequence>MEEKKDYAATLNLLKTSFKMKASLPNKEPLLLRDWQKKKIYEKTLGRFGKKFILHDGPPYANGDLHVGHAENKILKDIIMRYKRLRGYDAPYVPGWDTHGLPIELKVTEALGDKVKTMSPIEIRKECRKYALKWVEKQKAEFIRLGIMGEWENPYITLIPEYEAEELRVFKEIYNNGYIYKGLKPVYWSPSTETALAEAEIEYQDVVSPSIYVKMDGEQDLKDKLGLDEAAIVIWTTTPWTLPANLGISLHAEFDYGVYKTEKGNLLLAKELAETAFKEMEIENYELIKEVKGAELDNTHYKHPFIDRTGLVMLGDHVTLEAGTGAVHTAPGHGVDDYLVGQKYNIGILSPIDDKGHFTKAGGKYEGMFYKKANKFISEDIKASGHLLMEKELKHSYPHDWRSKKPVIYRATEQWFIRVEEGDLREKALTVLKDVNFIPAIGRNRITSMIEGRPDWTISRQRIWGVPIPIFYNDDKDGEIIFQNDIMDRIVELVEKDGTDVWFKMSAEELIGDELLEKHNLKGAKLRKERSIMDVWIDSGTSHRAVLSTRKNLQRPADLYLEGSDQHRGWFQSSLLTSVASTGDAPYKSILTHGFANDAQGRKMSKSLGNQMFPSEIINQYGADILRLWVASVDYREDVRISDNILKQVSDSYRRIRNTARFILGNISDFDYKNDKVSFEDMYEVDKWALNKLERLKNKVEEYYEKYEFYNLFNEIQYFCGIEMSAFYLDIIKDRLYVEKTDSKLRRSAQTVMVEILEFLVRAIAPVLSFTAEEIWEKMPETLREEESVHLAQWVAAKPEYLDNALDEKWSKIMDLRKEVYREVEKVRQEKTVGLSLDAKVELFIDNKDFEFIKDININDLQDYFIVSQIHFGETDGMADTEISGIKVKVTKADGEKCERCWKYDELGTDPEYPDVCPRCAKVLHS</sequence>
<dbReference type="InterPro" id="IPR001412">
    <property type="entry name" value="aa-tRNA-synth_I_CS"/>
</dbReference>
<evidence type="ECO:0000259" key="12">
    <source>
        <dbReference type="Pfam" id="PF06827"/>
    </source>
</evidence>
<dbReference type="Pfam" id="PF06827">
    <property type="entry name" value="zf-FPG_IleRS"/>
    <property type="match status" value="1"/>
</dbReference>
<dbReference type="Pfam" id="PF00133">
    <property type="entry name" value="tRNA-synt_1"/>
    <property type="match status" value="1"/>
</dbReference>
<comment type="subcellular location">
    <subcellularLocation>
        <location evidence="10">Cytoplasm</location>
    </subcellularLocation>
</comment>
<comment type="function">
    <text evidence="8 10">Catalyzes the attachment of isoleucine to tRNA(Ile). As IleRS can inadvertently accommodate and process structurally similar amino acids such as valine, to avoid such errors it has two additional distinct tRNA(Ile)-dependent editing activities. One activity is designated as 'pretransfer' editing and involves the hydrolysis of activated Val-AMP. The other activity is designated 'posttransfer' editing and involves deacylation of mischarged Val-tRNA(Ile).</text>
</comment>
<keyword evidence="5 10" id="KW-0067">ATP-binding</keyword>
<dbReference type="RefSeq" id="WP_012863346.1">
    <property type="nucleotide sequence ID" value="NC_013517.1"/>
</dbReference>
<gene>
    <name evidence="10" type="primary">ileS</name>
    <name evidence="14" type="ordered locus">Sterm_3938</name>
</gene>
<comment type="catalytic activity">
    <reaction evidence="9 10">
        <text>tRNA(Ile) + L-isoleucine + ATP = L-isoleucyl-tRNA(Ile) + AMP + diphosphate</text>
        <dbReference type="Rhea" id="RHEA:11060"/>
        <dbReference type="Rhea" id="RHEA-COMP:9666"/>
        <dbReference type="Rhea" id="RHEA-COMP:9695"/>
        <dbReference type="ChEBI" id="CHEBI:30616"/>
        <dbReference type="ChEBI" id="CHEBI:33019"/>
        <dbReference type="ChEBI" id="CHEBI:58045"/>
        <dbReference type="ChEBI" id="CHEBI:78442"/>
        <dbReference type="ChEBI" id="CHEBI:78528"/>
        <dbReference type="ChEBI" id="CHEBI:456215"/>
        <dbReference type="EC" id="6.1.1.5"/>
    </reaction>
</comment>
<dbReference type="EMBL" id="CP001739">
    <property type="protein sequence ID" value="ACZ10771.1"/>
    <property type="molecule type" value="Genomic_DNA"/>
</dbReference>
<dbReference type="PROSITE" id="PS00178">
    <property type="entry name" value="AA_TRNA_LIGASE_I"/>
    <property type="match status" value="1"/>
</dbReference>
<dbReference type="SUPFAM" id="SSF50677">
    <property type="entry name" value="ValRS/IleRS/LeuRS editing domain"/>
    <property type="match status" value="1"/>
</dbReference>
<dbReference type="eggNOG" id="COG0060">
    <property type="taxonomic scope" value="Bacteria"/>
</dbReference>
<dbReference type="GO" id="GO:0005524">
    <property type="term" value="F:ATP binding"/>
    <property type="evidence" value="ECO:0007669"/>
    <property type="project" value="UniProtKB-UniRule"/>
</dbReference>
<dbReference type="AlphaFoldDB" id="D1AGQ1"/>
<dbReference type="GO" id="GO:0005829">
    <property type="term" value="C:cytosol"/>
    <property type="evidence" value="ECO:0007669"/>
    <property type="project" value="TreeGrafter"/>
</dbReference>
<dbReference type="InterPro" id="IPR014729">
    <property type="entry name" value="Rossmann-like_a/b/a_fold"/>
</dbReference>
<proteinExistence type="inferred from homology"/>
<evidence type="ECO:0000256" key="10">
    <source>
        <dbReference type="HAMAP-Rule" id="MF_02002"/>
    </source>
</evidence>
<keyword evidence="2 10" id="KW-0963">Cytoplasm</keyword>
<dbReference type="PANTHER" id="PTHR42765:SF1">
    <property type="entry name" value="ISOLEUCINE--TRNA LIGASE, MITOCHONDRIAL"/>
    <property type="match status" value="1"/>
</dbReference>
<dbReference type="InterPro" id="IPR009008">
    <property type="entry name" value="Val/Leu/Ile-tRNA-synth_edit"/>
</dbReference>
<feature type="binding site" evidence="10">
    <location>
        <position position="562"/>
    </location>
    <ligand>
        <name>L-isoleucyl-5'-AMP</name>
        <dbReference type="ChEBI" id="CHEBI:178002"/>
    </ligand>
</feature>
<feature type="short sequence motif" description="'KMSKS' region" evidence="10">
    <location>
        <begin position="603"/>
        <end position="607"/>
    </location>
</feature>
<dbReference type="GO" id="GO:0006428">
    <property type="term" value="P:isoleucyl-tRNA aminoacylation"/>
    <property type="evidence" value="ECO:0007669"/>
    <property type="project" value="UniProtKB-UniRule"/>
</dbReference>
<protein>
    <recommendedName>
        <fullName evidence="10">Isoleucine--tRNA ligase</fullName>
        <ecNumber evidence="10">6.1.1.5</ecNumber>
    </recommendedName>
    <alternativeName>
        <fullName evidence="10">Isoleucyl-tRNA synthetase</fullName>
        <shortName evidence="10">IleRS</shortName>
    </alternativeName>
</protein>
<feature type="domain" description="Aminoacyl-tRNA synthetase class Ia" evidence="11">
    <location>
        <begin position="32"/>
        <end position="642"/>
    </location>
</feature>
<organism evidence="14 15">
    <name type="scientific">Sebaldella termitidis (strain ATCC 33386 / NCTC 11300)</name>
    <dbReference type="NCBI Taxonomy" id="526218"/>
    <lineage>
        <taxon>Bacteria</taxon>
        <taxon>Fusobacteriati</taxon>
        <taxon>Fusobacteriota</taxon>
        <taxon>Fusobacteriia</taxon>
        <taxon>Fusobacteriales</taxon>
        <taxon>Leptotrichiaceae</taxon>
        <taxon>Sebaldella</taxon>
    </lineage>
</organism>
<keyword evidence="6 10" id="KW-0648">Protein biosynthesis</keyword>
<dbReference type="SUPFAM" id="SSF52374">
    <property type="entry name" value="Nucleotidylyl transferase"/>
    <property type="match status" value="1"/>
</dbReference>
<dbReference type="KEGG" id="str:Sterm_3938"/>
<comment type="subunit">
    <text evidence="10">Monomer.</text>
</comment>
<name>D1AGQ1_SEBTE</name>
<keyword evidence="10" id="KW-0479">Metal-binding</keyword>
<dbReference type="InterPro" id="IPR002300">
    <property type="entry name" value="aa-tRNA-synth_Ia"/>
</dbReference>
<evidence type="ECO:0000256" key="7">
    <source>
        <dbReference type="ARBA" id="ARBA00023146"/>
    </source>
</evidence>
<keyword evidence="15" id="KW-1185">Reference proteome</keyword>
<dbReference type="InterPro" id="IPR033708">
    <property type="entry name" value="Anticodon_Ile_BEm"/>
</dbReference>
<comment type="cofactor">
    <cofactor evidence="10">
        <name>Zn(2+)</name>
        <dbReference type="ChEBI" id="CHEBI:29105"/>
    </cofactor>
    <text evidence="10">Binds 1 zinc ion per subunit.</text>
</comment>
<dbReference type="FunFam" id="3.40.50.620:FF:000152">
    <property type="entry name" value="Isoleucine--tRNA ligase"/>
    <property type="match status" value="1"/>
</dbReference>
<feature type="short sequence motif" description="'HIGH' region" evidence="10">
    <location>
        <begin position="59"/>
        <end position="69"/>
    </location>
</feature>
<keyword evidence="7 10" id="KW-0030">Aminoacyl-tRNA synthetase</keyword>
<feature type="binding site" evidence="10">
    <location>
        <position position="920"/>
    </location>
    <ligand>
        <name>Zn(2+)</name>
        <dbReference type="ChEBI" id="CHEBI:29105"/>
    </ligand>
</feature>
<dbReference type="Proteomes" id="UP000000845">
    <property type="component" value="Chromosome"/>
</dbReference>
<evidence type="ECO:0000256" key="1">
    <source>
        <dbReference type="ARBA" id="ARBA00006887"/>
    </source>
</evidence>
<accession>D1AGQ1</accession>
<dbReference type="SUPFAM" id="SSF47323">
    <property type="entry name" value="Anticodon-binding domain of a subclass of class I aminoacyl-tRNA synthetases"/>
    <property type="match status" value="1"/>
</dbReference>
<reference evidence="15" key="1">
    <citation type="submission" date="2009-09" db="EMBL/GenBank/DDBJ databases">
        <title>The complete chromosome of Sebaldella termitidis ATCC 33386.</title>
        <authorList>
            <consortium name="US DOE Joint Genome Institute (JGI-PGF)"/>
            <person name="Lucas S."/>
            <person name="Copeland A."/>
            <person name="Lapidus A."/>
            <person name="Glavina del Rio T."/>
            <person name="Dalin E."/>
            <person name="Tice H."/>
            <person name="Bruce D."/>
            <person name="Goodwin L."/>
            <person name="Pitluck S."/>
            <person name="Kyrpides N."/>
            <person name="Mavromatis K."/>
            <person name="Ivanova N."/>
            <person name="Mikhailova N."/>
            <person name="Sims D."/>
            <person name="Meincke L."/>
            <person name="Brettin T."/>
            <person name="Detter J.C."/>
            <person name="Han C."/>
            <person name="Larimer F."/>
            <person name="Land M."/>
            <person name="Hauser L."/>
            <person name="Markowitz V."/>
            <person name="Cheng J.F."/>
            <person name="Hugenholtz P."/>
            <person name="Woyke T."/>
            <person name="Wu D."/>
            <person name="Eisen J.A."/>
        </authorList>
    </citation>
    <scope>NUCLEOTIDE SEQUENCE [LARGE SCALE GENOMIC DNA]</scope>
    <source>
        <strain evidence="15">ATCC 33386 / NCTC 11300</strain>
    </source>
</reference>
<keyword evidence="3 10" id="KW-0436">Ligase</keyword>
<evidence type="ECO:0000256" key="4">
    <source>
        <dbReference type="ARBA" id="ARBA00022741"/>
    </source>
</evidence>
<dbReference type="HAMAP" id="MF_02002">
    <property type="entry name" value="Ile_tRNA_synth_type1"/>
    <property type="match status" value="1"/>
</dbReference>
<dbReference type="CDD" id="cd00818">
    <property type="entry name" value="IleRS_core"/>
    <property type="match status" value="1"/>
</dbReference>
<evidence type="ECO:0000259" key="13">
    <source>
        <dbReference type="Pfam" id="PF08264"/>
    </source>
</evidence>
<dbReference type="GO" id="GO:0000049">
    <property type="term" value="F:tRNA binding"/>
    <property type="evidence" value="ECO:0007669"/>
    <property type="project" value="InterPro"/>
</dbReference>
<evidence type="ECO:0000313" key="14">
    <source>
        <dbReference type="EMBL" id="ACZ10771.1"/>
    </source>
</evidence>
<feature type="binding site" evidence="10">
    <location>
        <position position="917"/>
    </location>
    <ligand>
        <name>Zn(2+)</name>
        <dbReference type="ChEBI" id="CHEBI:29105"/>
    </ligand>
</feature>
<dbReference type="Gene3D" id="1.10.730.20">
    <property type="match status" value="1"/>
</dbReference>
<dbReference type="InterPro" id="IPR010663">
    <property type="entry name" value="Znf_FPG/IleRS"/>
</dbReference>
<dbReference type="InterPro" id="IPR013155">
    <property type="entry name" value="M/V/L/I-tRNA-synth_anticd-bd"/>
</dbReference>
<dbReference type="HOGENOM" id="CLU_001493_7_0_0"/>
<evidence type="ECO:0000256" key="3">
    <source>
        <dbReference type="ARBA" id="ARBA00022598"/>
    </source>
</evidence>
<evidence type="ECO:0000256" key="9">
    <source>
        <dbReference type="ARBA" id="ARBA00048359"/>
    </source>
</evidence>
<evidence type="ECO:0000259" key="11">
    <source>
        <dbReference type="Pfam" id="PF00133"/>
    </source>
</evidence>
<dbReference type="Gene3D" id="3.40.50.620">
    <property type="entry name" value="HUPs"/>
    <property type="match status" value="2"/>
</dbReference>
<dbReference type="GO" id="GO:0002161">
    <property type="term" value="F:aminoacyl-tRNA deacylase activity"/>
    <property type="evidence" value="ECO:0007669"/>
    <property type="project" value="InterPro"/>
</dbReference>
<dbReference type="InterPro" id="IPR009080">
    <property type="entry name" value="tRNAsynth_Ia_anticodon-bd"/>
</dbReference>
<dbReference type="InterPro" id="IPR050081">
    <property type="entry name" value="Ile-tRNA_ligase"/>
</dbReference>
<dbReference type="GO" id="GO:0008270">
    <property type="term" value="F:zinc ion binding"/>
    <property type="evidence" value="ECO:0007669"/>
    <property type="project" value="UniProtKB-UniRule"/>
</dbReference>
<dbReference type="CDD" id="cd07960">
    <property type="entry name" value="Anticodon_Ia_Ile_BEm"/>
    <property type="match status" value="1"/>
</dbReference>
<dbReference type="Pfam" id="PF08264">
    <property type="entry name" value="Anticodon_1"/>
    <property type="match status" value="1"/>
</dbReference>
<evidence type="ECO:0000256" key="8">
    <source>
        <dbReference type="ARBA" id="ARBA00025217"/>
    </source>
</evidence>
<reference evidence="14 15" key="2">
    <citation type="journal article" date="2010" name="Stand. Genomic Sci.">
        <title>Complete genome sequence of Sebaldella termitidis type strain (NCTC 11300).</title>
        <authorList>
            <person name="Harmon-Smith M."/>
            <person name="Celia L."/>
            <person name="Chertkov O."/>
            <person name="Lapidus A."/>
            <person name="Copeland A."/>
            <person name="Glavina Del Rio T."/>
            <person name="Nolan M."/>
            <person name="Lucas S."/>
            <person name="Tice H."/>
            <person name="Cheng J.F."/>
            <person name="Han C."/>
            <person name="Detter J.C."/>
            <person name="Bruce D."/>
            <person name="Goodwin L."/>
            <person name="Pitluck S."/>
            <person name="Pati A."/>
            <person name="Liolios K."/>
            <person name="Ivanova N."/>
            <person name="Mavromatis K."/>
            <person name="Mikhailova N."/>
            <person name="Chen A."/>
            <person name="Palaniappan K."/>
            <person name="Land M."/>
            <person name="Hauser L."/>
            <person name="Chang Y.J."/>
            <person name="Jeffries C.D."/>
            <person name="Brettin T."/>
            <person name="Goker M."/>
            <person name="Beck B."/>
            <person name="Bristow J."/>
            <person name="Eisen J.A."/>
            <person name="Markowitz V."/>
            <person name="Hugenholtz P."/>
            <person name="Kyrpides N.C."/>
            <person name="Klenk H.P."/>
            <person name="Chen F."/>
        </authorList>
    </citation>
    <scope>NUCLEOTIDE SEQUENCE [LARGE SCALE GENOMIC DNA]</scope>
    <source>
        <strain evidence="15">ATCC 33386 / NCTC 11300</strain>
    </source>
</reference>
<keyword evidence="4 10" id="KW-0547">Nucleotide-binding</keyword>
<feature type="domain" description="Methionyl/Valyl/Leucyl/Isoleucyl-tRNA synthetase anticodon-binding" evidence="13">
    <location>
        <begin position="686"/>
        <end position="842"/>
    </location>
</feature>
<dbReference type="Gene3D" id="1.10.10.830">
    <property type="entry name" value="Ile-tRNA synthetase CP2 domain-like"/>
    <property type="match status" value="1"/>
</dbReference>
<keyword evidence="10" id="KW-0862">Zinc</keyword>
<dbReference type="STRING" id="526218.Sterm_3938"/>
<dbReference type="InterPro" id="IPR002301">
    <property type="entry name" value="Ile-tRNA-ligase"/>
</dbReference>
<dbReference type="GO" id="GO:0004822">
    <property type="term" value="F:isoleucine-tRNA ligase activity"/>
    <property type="evidence" value="ECO:0007669"/>
    <property type="project" value="UniProtKB-UniRule"/>
</dbReference>
<feature type="binding site" evidence="10">
    <location>
        <position position="898"/>
    </location>
    <ligand>
        <name>Zn(2+)</name>
        <dbReference type="ChEBI" id="CHEBI:29105"/>
    </ligand>
</feature>
<feature type="binding site" evidence="10">
    <location>
        <position position="606"/>
    </location>
    <ligand>
        <name>ATP</name>
        <dbReference type="ChEBI" id="CHEBI:30616"/>
    </ligand>
</feature>
<dbReference type="InterPro" id="IPR023585">
    <property type="entry name" value="Ile-tRNA-ligase_type1"/>
</dbReference>